<keyword evidence="1 4" id="KW-0732">Signal</keyword>
<dbReference type="PANTHER" id="PTHR30404">
    <property type="entry name" value="N-ACETYLMURAMOYL-L-ALANINE AMIDASE"/>
    <property type="match status" value="1"/>
</dbReference>
<feature type="domain" description="SLH" evidence="5">
    <location>
        <begin position="150"/>
        <end position="210"/>
    </location>
</feature>
<dbReference type="CDD" id="cd02696">
    <property type="entry name" value="MurNAc-LAA"/>
    <property type="match status" value="1"/>
</dbReference>
<reference evidence="8 9" key="2">
    <citation type="journal article" date="2017" name="Genome Announc.">
        <title>Draft Genome Sequences of Four Alkaliphilic Bacteria Belonging to the Anaerobacillus Genus.</title>
        <authorList>
            <person name="Bassil N.M."/>
            <person name="Lloyd J.R."/>
        </authorList>
    </citation>
    <scope>NUCLEOTIDE SEQUENCE [LARGE SCALE GENOMIC DNA]</scope>
    <source>
        <strain evidence="8 9">NB2006</strain>
    </source>
</reference>
<dbReference type="EMBL" id="LQXD01000073">
    <property type="protein sequence ID" value="OIJ20226.1"/>
    <property type="molecule type" value="Genomic_DNA"/>
</dbReference>
<evidence type="ECO:0000313" key="8">
    <source>
        <dbReference type="EMBL" id="QOY37205.1"/>
    </source>
</evidence>
<evidence type="ECO:0000313" key="7">
    <source>
        <dbReference type="EMBL" id="OIJ20226.1"/>
    </source>
</evidence>
<reference evidence="8" key="4">
    <citation type="submission" date="2020-10" db="EMBL/GenBank/DDBJ databases">
        <authorList>
            <person name="Bassil N.M."/>
            <person name="Lloyd J.R."/>
        </authorList>
    </citation>
    <scope>NUCLEOTIDE SEQUENCE</scope>
    <source>
        <strain evidence="8">NB2006</strain>
    </source>
</reference>
<evidence type="ECO:0000256" key="2">
    <source>
        <dbReference type="ARBA" id="ARBA00022801"/>
    </source>
</evidence>
<feature type="signal peptide" evidence="4">
    <location>
        <begin position="1"/>
        <end position="21"/>
    </location>
</feature>
<dbReference type="SMART" id="SM00287">
    <property type="entry name" value="SH3b"/>
    <property type="match status" value="1"/>
</dbReference>
<dbReference type="SMART" id="SM00646">
    <property type="entry name" value="Ami_3"/>
    <property type="match status" value="1"/>
</dbReference>
<accession>A0A1S2M6I1</accession>
<feature type="chain" id="PRO_5038296488" evidence="4">
    <location>
        <begin position="22"/>
        <end position="462"/>
    </location>
</feature>
<keyword evidence="2" id="KW-0378">Hydrolase</keyword>
<dbReference type="PROSITE" id="PS51272">
    <property type="entry name" value="SLH"/>
    <property type="match status" value="3"/>
</dbReference>
<dbReference type="KEGG" id="aia:AWH56_006110"/>
<reference evidence="8 9" key="3">
    <citation type="journal article" date="2019" name="Int. J. Syst. Evol. Microbiol.">
        <title>Anaerobacillus isosaccharinicus sp. nov., an alkaliphilic bacterium which degrades isosaccharinic acid.</title>
        <authorList>
            <person name="Bassil N.M."/>
            <person name="Lloyd J.R."/>
        </authorList>
    </citation>
    <scope>NUCLEOTIDE SEQUENCE [LARGE SCALE GENOMIC DNA]</scope>
    <source>
        <strain evidence="8 9">NB2006</strain>
    </source>
</reference>
<feature type="domain" description="SLH" evidence="5">
    <location>
        <begin position="86"/>
        <end position="149"/>
    </location>
</feature>
<dbReference type="GO" id="GO:0009253">
    <property type="term" value="P:peptidoglycan catabolic process"/>
    <property type="evidence" value="ECO:0007669"/>
    <property type="project" value="InterPro"/>
</dbReference>
<dbReference type="Pfam" id="PF01520">
    <property type="entry name" value="Amidase_3"/>
    <property type="match status" value="1"/>
</dbReference>
<dbReference type="InterPro" id="IPR003646">
    <property type="entry name" value="SH3-like_bac-type"/>
</dbReference>
<dbReference type="GO" id="GO:0071555">
    <property type="term" value="P:cell wall organization"/>
    <property type="evidence" value="ECO:0007669"/>
    <property type="project" value="UniProtKB-KW"/>
</dbReference>
<dbReference type="AlphaFoldDB" id="A0A1S2M6I1"/>
<keyword evidence="9" id="KW-1185">Reference proteome</keyword>
<protein>
    <submittedName>
        <fullName evidence="8">N-acetylmuramoyl-L-alanine amidase</fullName>
    </submittedName>
</protein>
<gene>
    <name evidence="8" type="ORF">AWH56_006110</name>
    <name evidence="7" type="ORF">AWH56_08465</name>
</gene>
<name>A0A1S2M6I1_9BACI</name>
<sequence length="462" mass="50855">MRKLLLLTLAVIISFSSTLIINGKGGAAANTFPDVSSIYANEVQFLIDRNVVTGYPDNTFRPDVEVTRGQAAAFISRALELDGEMRSTSFPDVLLTYQFSGYIESAVEKGIITGYPDGTFRPDVKVTRAEMAILLSRAFDWGENPDFTLKFTDVSLDTKAYESINQIASARVSTGYPDRTFRPNNPLKRIEFALFVARSMNEEFRPTIESIIASYYKEAVVINAPEGLNVRPEPSTRLAPIGKLPNGTAVKVFKIVAGNWAEIDYKGKIAYVHKDFLSTNQLAGKRIVIDPGHGGKDGGASANGIVEKNLVLDVSLILRDKLNATGATVIMTRSTDVFVELTDRAKIANDANANAFISIHANAAGETAHGLETFWNKRHESEESKLLAETIQKHLVETLKFRDRGAKERDLSVIRNTTMPSVLVELGFITNTAEAERMKQQSFKEDAATAILTGILEFYANK</sequence>
<proteinExistence type="predicted"/>
<reference evidence="7 9" key="1">
    <citation type="submission" date="2016-10" db="EMBL/GenBank/DDBJ databases">
        <title>Draft genome sequences of four alkaliphilic bacteria belonging to the Anaerobacillus genus.</title>
        <authorList>
            <person name="Bassil N.M."/>
            <person name="Lloyd J.R."/>
        </authorList>
    </citation>
    <scope>NUCLEOTIDE SEQUENCE [LARGE SCALE GENOMIC DNA]</scope>
    <source>
        <strain evidence="7 9">NB2006</strain>
    </source>
</reference>
<dbReference type="PANTHER" id="PTHR30404:SF0">
    <property type="entry name" value="N-ACETYLMURAMOYL-L-ALANINE AMIDASE AMIC"/>
    <property type="match status" value="1"/>
</dbReference>
<dbReference type="InterPro" id="IPR050695">
    <property type="entry name" value="N-acetylmuramoyl_amidase_3"/>
</dbReference>
<dbReference type="InterPro" id="IPR002508">
    <property type="entry name" value="MurNAc-LAA_cat"/>
</dbReference>
<dbReference type="InterPro" id="IPR001119">
    <property type="entry name" value="SLH_dom"/>
</dbReference>
<feature type="domain" description="SH3b" evidence="6">
    <location>
        <begin position="216"/>
        <end position="281"/>
    </location>
</feature>
<dbReference type="GO" id="GO:0008745">
    <property type="term" value="F:N-acetylmuramoyl-L-alanine amidase activity"/>
    <property type="evidence" value="ECO:0007669"/>
    <property type="project" value="InterPro"/>
</dbReference>
<evidence type="ECO:0000313" key="9">
    <source>
        <dbReference type="Proteomes" id="UP000180175"/>
    </source>
</evidence>
<evidence type="ECO:0000259" key="5">
    <source>
        <dbReference type="PROSITE" id="PS51272"/>
    </source>
</evidence>
<dbReference type="Pfam" id="PF08239">
    <property type="entry name" value="SH3_3"/>
    <property type="match status" value="1"/>
</dbReference>
<dbReference type="Pfam" id="PF00395">
    <property type="entry name" value="SLH"/>
    <property type="match status" value="3"/>
</dbReference>
<dbReference type="Gene3D" id="2.30.30.40">
    <property type="entry name" value="SH3 Domains"/>
    <property type="match status" value="1"/>
</dbReference>
<evidence type="ECO:0000259" key="6">
    <source>
        <dbReference type="PROSITE" id="PS51781"/>
    </source>
</evidence>
<dbReference type="PROSITE" id="PS51781">
    <property type="entry name" value="SH3B"/>
    <property type="match status" value="1"/>
</dbReference>
<dbReference type="OrthoDB" id="9806267at2"/>
<dbReference type="RefSeq" id="WP_071316735.1">
    <property type="nucleotide sequence ID" value="NZ_CP063356.2"/>
</dbReference>
<dbReference type="Proteomes" id="UP000180175">
    <property type="component" value="Chromosome"/>
</dbReference>
<feature type="domain" description="SLH" evidence="5">
    <location>
        <begin position="26"/>
        <end position="85"/>
    </location>
</feature>
<dbReference type="EMBL" id="CP063356">
    <property type="protein sequence ID" value="QOY37205.1"/>
    <property type="molecule type" value="Genomic_DNA"/>
</dbReference>
<evidence type="ECO:0000256" key="3">
    <source>
        <dbReference type="ARBA" id="ARBA00023316"/>
    </source>
</evidence>
<dbReference type="SUPFAM" id="SSF53187">
    <property type="entry name" value="Zn-dependent exopeptidases"/>
    <property type="match status" value="1"/>
</dbReference>
<evidence type="ECO:0000256" key="1">
    <source>
        <dbReference type="ARBA" id="ARBA00022729"/>
    </source>
</evidence>
<dbReference type="GO" id="GO:0030288">
    <property type="term" value="C:outer membrane-bounded periplasmic space"/>
    <property type="evidence" value="ECO:0007669"/>
    <property type="project" value="TreeGrafter"/>
</dbReference>
<dbReference type="Gene3D" id="3.40.630.40">
    <property type="entry name" value="Zn-dependent exopeptidases"/>
    <property type="match status" value="1"/>
</dbReference>
<keyword evidence="3" id="KW-0961">Cell wall biogenesis/degradation</keyword>
<organism evidence="7 9">
    <name type="scientific">Anaerobacillus isosaccharinicus</name>
    <dbReference type="NCBI Taxonomy" id="1532552"/>
    <lineage>
        <taxon>Bacteria</taxon>
        <taxon>Bacillati</taxon>
        <taxon>Bacillota</taxon>
        <taxon>Bacilli</taxon>
        <taxon>Bacillales</taxon>
        <taxon>Bacillaceae</taxon>
        <taxon>Anaerobacillus</taxon>
    </lineage>
</organism>
<evidence type="ECO:0000256" key="4">
    <source>
        <dbReference type="SAM" id="SignalP"/>
    </source>
</evidence>